<feature type="region of interest" description="Disordered" evidence="6">
    <location>
        <begin position="231"/>
        <end position="282"/>
    </location>
</feature>
<feature type="domain" description="NAC" evidence="7">
    <location>
        <begin position="6"/>
        <end position="156"/>
    </location>
</feature>
<dbReference type="GO" id="GO:0003677">
    <property type="term" value="F:DNA binding"/>
    <property type="evidence" value="ECO:0007669"/>
    <property type="project" value="UniProtKB-KW"/>
</dbReference>
<keyword evidence="4" id="KW-0804">Transcription</keyword>
<dbReference type="GO" id="GO:0006355">
    <property type="term" value="P:regulation of DNA-templated transcription"/>
    <property type="evidence" value="ECO:0007669"/>
    <property type="project" value="InterPro"/>
</dbReference>
<dbReference type="Pfam" id="PF02365">
    <property type="entry name" value="NAM"/>
    <property type="match status" value="1"/>
</dbReference>
<protein>
    <submittedName>
        <fullName evidence="8">NAC family transcription factor</fullName>
    </submittedName>
</protein>
<dbReference type="InterPro" id="IPR036093">
    <property type="entry name" value="NAC_dom_sf"/>
</dbReference>
<accession>A0A896W4W1</accession>
<organism evidence="8">
    <name type="scientific">Melilotus albus</name>
    <name type="common">White sweet clover</name>
    <name type="synonym">Melilotus officinalis subsp. albus</name>
    <dbReference type="NCBI Taxonomy" id="47082"/>
    <lineage>
        <taxon>Eukaryota</taxon>
        <taxon>Viridiplantae</taxon>
        <taxon>Streptophyta</taxon>
        <taxon>Embryophyta</taxon>
        <taxon>Tracheophyta</taxon>
        <taxon>Spermatophyta</taxon>
        <taxon>Magnoliopsida</taxon>
        <taxon>eudicotyledons</taxon>
        <taxon>Gunneridae</taxon>
        <taxon>Pentapetalae</taxon>
        <taxon>rosids</taxon>
        <taxon>fabids</taxon>
        <taxon>Fabales</taxon>
        <taxon>Fabaceae</taxon>
        <taxon>Papilionoideae</taxon>
        <taxon>50 kb inversion clade</taxon>
        <taxon>NPAAA clade</taxon>
        <taxon>Hologalegina</taxon>
        <taxon>IRL clade</taxon>
        <taxon>Trifolieae</taxon>
        <taxon>Melilotus</taxon>
    </lineage>
</organism>
<evidence type="ECO:0000256" key="3">
    <source>
        <dbReference type="ARBA" id="ARBA00023125"/>
    </source>
</evidence>
<evidence type="ECO:0000256" key="6">
    <source>
        <dbReference type="SAM" id="MobiDB-lite"/>
    </source>
</evidence>
<evidence type="ECO:0000256" key="5">
    <source>
        <dbReference type="ARBA" id="ARBA00023242"/>
    </source>
</evidence>
<evidence type="ECO:0000256" key="2">
    <source>
        <dbReference type="ARBA" id="ARBA00023015"/>
    </source>
</evidence>
<comment type="subcellular location">
    <subcellularLocation>
        <location evidence="1">Nucleus</location>
    </subcellularLocation>
</comment>
<dbReference type="InterPro" id="IPR003441">
    <property type="entry name" value="NAC-dom"/>
</dbReference>
<evidence type="ECO:0000256" key="4">
    <source>
        <dbReference type="ARBA" id="ARBA00023163"/>
    </source>
</evidence>
<dbReference type="Gene3D" id="2.170.150.80">
    <property type="entry name" value="NAC domain"/>
    <property type="match status" value="1"/>
</dbReference>
<sequence length="496" mass="54022">MAIPKLVPGFRFSPTGVELIKYFLKRKVMGKKIHDHVIAELDIYKFAPWDLPDLSYLKNGDLEWYFFCPIEKKYGSGPRMNRATEIGFWKATGKDRAVQHNNQTVGMIKTLIFHTGKAPRGDRTDWVMHEYRLEDKDLTDKGIVQDSYVLCKVFQKEGLGPRNGAQYGRPFNEEDWSDDEVGIPFAESVALVPTLPVTPNSIVLNDQNLHASGYNGSISMPCQSGLVPSPGPANSCQTGVLPSPDPANSCQTGLLPSPNPANSCQTRLLPSPDPANSCQTGVSHSPYPANSCQTGFMPSPDPSNSCQTGYMPSPDPSNSCQTGYMPSPDPSNSCQTGYMPSPDPANACQTGLVLSPDPANSCQTGLVPSPDPANSCKTGLVPSPNPVNHSYLENQAVNDDDDILSMLDIFKDDDILPEENIAEGALSTDFFEGLGDLDRSAVLGPVGQNADFSTYGMASTTDVLGHDYLDYMELIDLDSEMFWQSTAEPDSWTRNK</sequence>
<dbReference type="AlphaFoldDB" id="A0A896W4W1"/>
<dbReference type="PANTHER" id="PTHR31744">
    <property type="entry name" value="PROTEIN CUP-SHAPED COTYLEDON 2-RELATED"/>
    <property type="match status" value="1"/>
</dbReference>
<feature type="compositionally biased region" description="Polar residues" evidence="6">
    <location>
        <begin position="232"/>
        <end position="282"/>
    </location>
</feature>
<evidence type="ECO:0000259" key="7">
    <source>
        <dbReference type="PROSITE" id="PS51005"/>
    </source>
</evidence>
<evidence type="ECO:0000313" key="8">
    <source>
        <dbReference type="EMBL" id="QSD99821.1"/>
    </source>
</evidence>
<dbReference type="SUPFAM" id="SSF101941">
    <property type="entry name" value="NAC domain"/>
    <property type="match status" value="1"/>
</dbReference>
<dbReference type="FunFam" id="2.170.150.80:FF:000002">
    <property type="entry name" value="Nac domain-containing protein 86"/>
    <property type="match status" value="1"/>
</dbReference>
<reference evidence="8" key="1">
    <citation type="journal article" name="Plants (Basel)">
        <title>NAC and MYB Families and Lignin Biosynthesis-Related Members Identification and Expression Analysis in Melilotus albus.</title>
        <authorList>
            <person name="Chen L."/>
            <person name="Wu F."/>
            <person name="Zhang J."/>
        </authorList>
    </citation>
    <scope>NUCLEOTIDE SEQUENCE</scope>
</reference>
<dbReference type="GO" id="GO:0005634">
    <property type="term" value="C:nucleus"/>
    <property type="evidence" value="ECO:0007669"/>
    <property type="project" value="UniProtKB-SubCell"/>
</dbReference>
<proteinExistence type="predicted"/>
<dbReference type="PANTHER" id="PTHR31744:SF210">
    <property type="entry name" value="NAC DOMAIN-CONTAINING PROTEIN 86-LIKE"/>
    <property type="match status" value="1"/>
</dbReference>
<dbReference type="PROSITE" id="PS51005">
    <property type="entry name" value="NAC"/>
    <property type="match status" value="1"/>
</dbReference>
<keyword evidence="2" id="KW-0805">Transcription regulation</keyword>
<name>A0A896W4W1_MELAB</name>
<keyword evidence="5" id="KW-0539">Nucleus</keyword>
<evidence type="ECO:0000256" key="1">
    <source>
        <dbReference type="ARBA" id="ARBA00004123"/>
    </source>
</evidence>
<keyword evidence="3" id="KW-0238">DNA-binding</keyword>
<gene>
    <name evidence="8" type="primary">EVM0023022.1</name>
</gene>
<dbReference type="EMBL" id="MW302667">
    <property type="protein sequence ID" value="QSD99821.1"/>
    <property type="molecule type" value="Genomic_DNA"/>
</dbReference>